<protein>
    <submittedName>
        <fullName evidence="1">Uncharacterized protein</fullName>
    </submittedName>
</protein>
<accession>A0A8J7CNV6</accession>
<name>A0A8J7CNV6_9BACT</name>
<comment type="caution">
    <text evidence="1">The sequence shown here is derived from an EMBL/GenBank/DDBJ whole genome shotgun (WGS) entry which is preliminary data.</text>
</comment>
<evidence type="ECO:0000313" key="1">
    <source>
        <dbReference type="EMBL" id="MBD3871203.1"/>
    </source>
</evidence>
<dbReference type="AlphaFoldDB" id="A0A8J7CNV6"/>
<dbReference type="Proteomes" id="UP000598633">
    <property type="component" value="Unassembled WGS sequence"/>
</dbReference>
<sequence length="269" mass="29836">MRTAPLQDRRITKSIAVRTDAKGLPTLNLRFSVEVRAPIVFKPDNRLVISTIEGQETRKRVLLRRADGEALEILSAETGDQTLRVATEPVVKKERTNEYEAGPGDVWLELVLPADSPIGSRTGKLRLSTNDPIAKSFEVPFAMRVRALIEHRPEGLRLWPTPSRSGDGYSGFVTLNRNGKGFFTITGFDVSHPEIFSAAVVSAEAAKRQTIRVELAEGLGPEAISSTIEGWIEIRTDDPIRSKLNVPVIVASSREKTRRPFQTRRTVGE</sequence>
<organism evidence="1 2">
    <name type="scientific">Candidatus Sulfomarinibacter kjeldsenii</name>
    <dbReference type="NCBI Taxonomy" id="2885994"/>
    <lineage>
        <taxon>Bacteria</taxon>
        <taxon>Pseudomonadati</taxon>
        <taxon>Acidobacteriota</taxon>
        <taxon>Thermoanaerobaculia</taxon>
        <taxon>Thermoanaerobaculales</taxon>
        <taxon>Candidatus Sulfomarinibacteraceae</taxon>
        <taxon>Candidatus Sulfomarinibacter</taxon>
    </lineage>
</organism>
<dbReference type="EMBL" id="JACXWA010000121">
    <property type="protein sequence ID" value="MBD3871203.1"/>
    <property type="molecule type" value="Genomic_DNA"/>
</dbReference>
<reference evidence="1 2" key="1">
    <citation type="submission" date="2020-08" db="EMBL/GenBank/DDBJ databases">
        <title>Acidobacteriota in marine sediments use diverse sulfur dissimilation pathways.</title>
        <authorList>
            <person name="Wasmund K."/>
        </authorList>
    </citation>
    <scope>NUCLEOTIDE SEQUENCE [LARGE SCALE GENOMIC DNA]</scope>
    <source>
        <strain evidence="1">MAG AM3-A</strain>
    </source>
</reference>
<evidence type="ECO:0000313" key="2">
    <source>
        <dbReference type="Proteomes" id="UP000598633"/>
    </source>
</evidence>
<gene>
    <name evidence="1" type="ORF">IFJ97_07590</name>
</gene>
<proteinExistence type="predicted"/>